<dbReference type="InterPro" id="IPR003439">
    <property type="entry name" value="ABC_transporter-like_ATP-bd"/>
</dbReference>
<keyword evidence="8" id="KW-1185">Reference proteome</keyword>
<dbReference type="PROSITE" id="PS00211">
    <property type="entry name" value="ABC_TRANSPORTER_1"/>
    <property type="match status" value="1"/>
</dbReference>
<dbReference type="GO" id="GO:0055085">
    <property type="term" value="P:transmembrane transport"/>
    <property type="evidence" value="ECO:0007669"/>
    <property type="project" value="UniProtKB-ARBA"/>
</dbReference>
<comment type="similarity">
    <text evidence="1">Belongs to the ABC transporter superfamily.</text>
</comment>
<evidence type="ECO:0000256" key="2">
    <source>
        <dbReference type="ARBA" id="ARBA00022448"/>
    </source>
</evidence>
<gene>
    <name evidence="7" type="ORF">E1757_00055</name>
</gene>
<dbReference type="EMBL" id="SMRT01000001">
    <property type="protein sequence ID" value="TDG00086.1"/>
    <property type="molecule type" value="Genomic_DNA"/>
</dbReference>
<feature type="domain" description="ABC transporter" evidence="6">
    <location>
        <begin position="39"/>
        <end position="294"/>
    </location>
</feature>
<keyword evidence="3" id="KW-0547">Nucleotide-binding</keyword>
<dbReference type="Gene3D" id="3.40.50.300">
    <property type="entry name" value="P-loop containing nucleotide triphosphate hydrolases"/>
    <property type="match status" value="1"/>
</dbReference>
<feature type="region of interest" description="Disordered" evidence="5">
    <location>
        <begin position="15"/>
        <end position="34"/>
    </location>
</feature>
<dbReference type="PANTHER" id="PTHR43776:SF7">
    <property type="entry name" value="D,D-DIPEPTIDE TRANSPORT ATP-BINDING PROTEIN DDPF-RELATED"/>
    <property type="match status" value="1"/>
</dbReference>
<accession>A0A4R5KXZ2</accession>
<dbReference type="OrthoDB" id="9802264at2"/>
<dbReference type="InterPro" id="IPR013563">
    <property type="entry name" value="Oligopep_ABC_C"/>
</dbReference>
<dbReference type="InterPro" id="IPR003593">
    <property type="entry name" value="AAA+_ATPase"/>
</dbReference>
<evidence type="ECO:0000256" key="4">
    <source>
        <dbReference type="ARBA" id="ARBA00022840"/>
    </source>
</evidence>
<evidence type="ECO:0000256" key="1">
    <source>
        <dbReference type="ARBA" id="ARBA00005417"/>
    </source>
</evidence>
<dbReference type="Proteomes" id="UP000295636">
    <property type="component" value="Unassembled WGS sequence"/>
</dbReference>
<feature type="compositionally biased region" description="Polar residues" evidence="5">
    <location>
        <begin position="20"/>
        <end position="34"/>
    </location>
</feature>
<dbReference type="GO" id="GO:0005524">
    <property type="term" value="F:ATP binding"/>
    <property type="evidence" value="ECO:0007669"/>
    <property type="project" value="UniProtKB-KW"/>
</dbReference>
<protein>
    <submittedName>
        <fullName evidence="7">ATP-binding cassette domain-containing protein</fullName>
    </submittedName>
</protein>
<dbReference type="CDD" id="cd03257">
    <property type="entry name" value="ABC_NikE_OppD_transporters"/>
    <property type="match status" value="1"/>
</dbReference>
<dbReference type="Pfam" id="PF08352">
    <property type="entry name" value="oligo_HPY"/>
    <property type="match status" value="1"/>
</dbReference>
<organism evidence="7 8">
    <name type="scientific">Paenibacillus piri</name>
    <dbReference type="NCBI Taxonomy" id="2547395"/>
    <lineage>
        <taxon>Bacteria</taxon>
        <taxon>Bacillati</taxon>
        <taxon>Bacillota</taxon>
        <taxon>Bacilli</taxon>
        <taxon>Bacillales</taxon>
        <taxon>Paenibacillaceae</taxon>
        <taxon>Paenibacillus</taxon>
    </lineage>
</organism>
<evidence type="ECO:0000256" key="5">
    <source>
        <dbReference type="SAM" id="MobiDB-lite"/>
    </source>
</evidence>
<sequence length="360" mass="40691">MKSIKSVVHCTREEVKPVASSKQPVTSDIGGSSRQEPLIRVQNVKKHYRQNASFLEKMLARQKDKVVYAVDDVSFDIYPGETLGLVGESGCGKSTLGRTVIQLHEATEGRILYRNQDVSKLSGDDLHKYRQKNQIIFQNPYASLNPRKTVRDIIKVALVSRGITKHSDQEAELRQLIEQVGLSQRHLDNYPHQFSGGQRQRIGIARALAMKPDFIVADEPVSALDVSVQAQIVNLLEELQEQYELTFLFVAHDLSVVHYVSDRVAVMYLGQLIELAETTELFNNPQHPYTQALLSSIPVVNKSERRERIILQGSVSTPLEQPKGCLFQNRCMHRIGDICSQERPKWVEHNGHGVACHLIR</sequence>
<proteinExistence type="inferred from homology"/>
<comment type="caution">
    <text evidence="7">The sequence shown here is derived from an EMBL/GenBank/DDBJ whole genome shotgun (WGS) entry which is preliminary data.</text>
</comment>
<dbReference type="AlphaFoldDB" id="A0A4R5KXZ2"/>
<dbReference type="NCBIfam" id="TIGR01727">
    <property type="entry name" value="oligo_HPY"/>
    <property type="match status" value="1"/>
</dbReference>
<dbReference type="PROSITE" id="PS50893">
    <property type="entry name" value="ABC_TRANSPORTER_2"/>
    <property type="match status" value="1"/>
</dbReference>
<keyword evidence="2" id="KW-0813">Transport</keyword>
<dbReference type="GO" id="GO:0015833">
    <property type="term" value="P:peptide transport"/>
    <property type="evidence" value="ECO:0007669"/>
    <property type="project" value="InterPro"/>
</dbReference>
<dbReference type="GO" id="GO:0016887">
    <property type="term" value="F:ATP hydrolysis activity"/>
    <property type="evidence" value="ECO:0007669"/>
    <property type="project" value="InterPro"/>
</dbReference>
<dbReference type="SMART" id="SM00382">
    <property type="entry name" value="AAA"/>
    <property type="match status" value="1"/>
</dbReference>
<dbReference type="FunFam" id="3.40.50.300:FF:000016">
    <property type="entry name" value="Oligopeptide ABC transporter ATP-binding component"/>
    <property type="match status" value="1"/>
</dbReference>
<evidence type="ECO:0000313" key="8">
    <source>
        <dbReference type="Proteomes" id="UP000295636"/>
    </source>
</evidence>
<evidence type="ECO:0000313" key="7">
    <source>
        <dbReference type="EMBL" id="TDG00086.1"/>
    </source>
</evidence>
<evidence type="ECO:0000259" key="6">
    <source>
        <dbReference type="PROSITE" id="PS50893"/>
    </source>
</evidence>
<dbReference type="PANTHER" id="PTHR43776">
    <property type="entry name" value="TRANSPORT ATP-BINDING PROTEIN"/>
    <property type="match status" value="1"/>
</dbReference>
<name>A0A4R5KXZ2_9BACL</name>
<dbReference type="Pfam" id="PF00005">
    <property type="entry name" value="ABC_tran"/>
    <property type="match status" value="1"/>
</dbReference>
<evidence type="ECO:0000256" key="3">
    <source>
        <dbReference type="ARBA" id="ARBA00022741"/>
    </source>
</evidence>
<keyword evidence="4 7" id="KW-0067">ATP-binding</keyword>
<dbReference type="InterPro" id="IPR017871">
    <property type="entry name" value="ABC_transporter-like_CS"/>
</dbReference>
<reference evidence="7 8" key="1">
    <citation type="submission" date="2019-03" db="EMBL/GenBank/DDBJ databases">
        <title>This is whole genome sequence of Paenibacillus sp MS74 strain.</title>
        <authorList>
            <person name="Trinh H.N."/>
        </authorList>
    </citation>
    <scope>NUCLEOTIDE SEQUENCE [LARGE SCALE GENOMIC DNA]</scope>
    <source>
        <strain evidence="7 8">MS74</strain>
    </source>
</reference>
<dbReference type="InterPro" id="IPR050319">
    <property type="entry name" value="ABC_transp_ATP-bind"/>
</dbReference>
<dbReference type="SUPFAM" id="SSF52540">
    <property type="entry name" value="P-loop containing nucleoside triphosphate hydrolases"/>
    <property type="match status" value="1"/>
</dbReference>
<dbReference type="InterPro" id="IPR027417">
    <property type="entry name" value="P-loop_NTPase"/>
</dbReference>